<dbReference type="SUPFAM" id="SSF53335">
    <property type="entry name" value="S-adenosyl-L-methionine-dependent methyltransferases"/>
    <property type="match status" value="1"/>
</dbReference>
<feature type="domain" description="Methyltransferase FkbM" evidence="2">
    <location>
        <begin position="305"/>
        <end position="453"/>
    </location>
</feature>
<dbReference type="InterPro" id="IPR006342">
    <property type="entry name" value="FkbM_mtfrase"/>
</dbReference>
<sequence>MTHALQDQIGGTREHATPVASELDGGGEEGCRGGSGRGAFRHGRGAFVQNHQTQGRGKGWTRAQKSRDPHDKPASFHFAPPSCPQGIELSFCSARTCGSRRSNASHEGVNLADAIYSKTFAENDLANWKVAHEMSTRIEGGSLIVSDSVSQSYHLLRISGPEFVFRLVTVRCLIEFLPTASANFYIHHFGNLNVAEIDAQGAVVDQGISRKISINRRALGLLDIEVTFLNCHPSISIGSSDRGNPVYVGTGRDQFAILSVTVETSDATAELSHIPAEDRITLVDVGGQGGLQTKWMLNADRIIPIVFEPIAAEAAAVRETLCRIPGAKVIERALADVPGKRKLYVAASSDCSSLREPNFEILQNYPIGRLFETVATLELECVRYDQLFSAGVVPQPDIMKIDVQGFEFEVLVGMGDILKRCLAVELETHLLPIYRGQKLTCDITELLWAWGFSLKSLRSIPHFSGDCVECDAFFLKRDEEMRSMPEKMSKKISLISDIIGK</sequence>
<evidence type="ECO:0000256" key="1">
    <source>
        <dbReference type="SAM" id="MobiDB-lite"/>
    </source>
</evidence>
<name>A0A090FAH3_MESPL</name>
<feature type="compositionally biased region" description="Basic and acidic residues" evidence="1">
    <location>
        <begin position="65"/>
        <end position="74"/>
    </location>
</feature>
<dbReference type="EMBL" id="CCNB01000025">
    <property type="protein sequence ID" value="CDX40916.1"/>
    <property type="molecule type" value="Genomic_DNA"/>
</dbReference>
<proteinExistence type="predicted"/>
<organism evidence="3 4">
    <name type="scientific">Mesorhizobium plurifarium</name>
    <dbReference type="NCBI Taxonomy" id="69974"/>
    <lineage>
        <taxon>Bacteria</taxon>
        <taxon>Pseudomonadati</taxon>
        <taxon>Pseudomonadota</taxon>
        <taxon>Alphaproteobacteria</taxon>
        <taxon>Hyphomicrobiales</taxon>
        <taxon>Phyllobacteriaceae</taxon>
        <taxon>Mesorhizobium</taxon>
    </lineage>
</organism>
<protein>
    <recommendedName>
        <fullName evidence="2">Methyltransferase FkbM domain-containing protein</fullName>
    </recommendedName>
</protein>
<dbReference type="Proteomes" id="UP000046373">
    <property type="component" value="Unassembled WGS sequence"/>
</dbReference>
<dbReference type="AlphaFoldDB" id="A0A090FAH3"/>
<dbReference type="InterPro" id="IPR029063">
    <property type="entry name" value="SAM-dependent_MTases_sf"/>
</dbReference>
<evidence type="ECO:0000259" key="2">
    <source>
        <dbReference type="Pfam" id="PF05050"/>
    </source>
</evidence>
<reference evidence="3 4" key="1">
    <citation type="submission" date="2014-08" db="EMBL/GenBank/DDBJ databases">
        <authorList>
            <person name="Moulin Lionel"/>
        </authorList>
    </citation>
    <scope>NUCLEOTIDE SEQUENCE [LARGE SCALE GENOMIC DNA]</scope>
</reference>
<evidence type="ECO:0000313" key="3">
    <source>
        <dbReference type="EMBL" id="CDX40916.1"/>
    </source>
</evidence>
<dbReference type="NCBIfam" id="TIGR01444">
    <property type="entry name" value="fkbM_fam"/>
    <property type="match status" value="1"/>
</dbReference>
<evidence type="ECO:0000313" key="4">
    <source>
        <dbReference type="Proteomes" id="UP000046373"/>
    </source>
</evidence>
<feature type="region of interest" description="Disordered" evidence="1">
    <location>
        <begin position="1"/>
        <end position="79"/>
    </location>
</feature>
<dbReference type="PANTHER" id="PTHR36973:SF4">
    <property type="entry name" value="NODULATION PROTEIN"/>
    <property type="match status" value="1"/>
</dbReference>
<dbReference type="Gene3D" id="3.40.50.150">
    <property type="entry name" value="Vaccinia Virus protein VP39"/>
    <property type="match status" value="1"/>
</dbReference>
<dbReference type="InterPro" id="IPR053188">
    <property type="entry name" value="FkbM_Methyltransferase"/>
</dbReference>
<dbReference type="PANTHER" id="PTHR36973">
    <property type="entry name" value="SLL1456 PROTEIN-RELATED"/>
    <property type="match status" value="1"/>
</dbReference>
<dbReference type="GO" id="GO:0008171">
    <property type="term" value="F:O-methyltransferase activity"/>
    <property type="evidence" value="ECO:0007669"/>
    <property type="project" value="TreeGrafter"/>
</dbReference>
<gene>
    <name evidence="3" type="ORF">MPLDJ20_310006</name>
</gene>
<accession>A0A090FAH3</accession>
<dbReference type="Pfam" id="PF05050">
    <property type="entry name" value="Methyltransf_21"/>
    <property type="match status" value="1"/>
</dbReference>